<feature type="compositionally biased region" description="Polar residues" evidence="4">
    <location>
        <begin position="228"/>
        <end position="237"/>
    </location>
</feature>
<evidence type="ECO:0000259" key="5">
    <source>
        <dbReference type="PROSITE" id="PS00028"/>
    </source>
</evidence>
<dbReference type="InterPro" id="IPR013087">
    <property type="entry name" value="Znf_C2H2_type"/>
</dbReference>
<feature type="compositionally biased region" description="Basic residues" evidence="4">
    <location>
        <begin position="77"/>
        <end position="87"/>
    </location>
</feature>
<feature type="compositionally biased region" description="Basic and acidic residues" evidence="4">
    <location>
        <begin position="88"/>
        <end position="125"/>
    </location>
</feature>
<organism evidence="6 7">
    <name type="scientific">Fragilariopsis cylindrus CCMP1102</name>
    <dbReference type="NCBI Taxonomy" id="635003"/>
    <lineage>
        <taxon>Eukaryota</taxon>
        <taxon>Sar</taxon>
        <taxon>Stramenopiles</taxon>
        <taxon>Ochrophyta</taxon>
        <taxon>Bacillariophyta</taxon>
        <taxon>Bacillariophyceae</taxon>
        <taxon>Bacillariophycidae</taxon>
        <taxon>Bacillariales</taxon>
        <taxon>Bacillariaceae</taxon>
        <taxon>Fragilariopsis</taxon>
    </lineage>
</organism>
<evidence type="ECO:0000313" key="7">
    <source>
        <dbReference type="Proteomes" id="UP000095751"/>
    </source>
</evidence>
<evidence type="ECO:0000256" key="4">
    <source>
        <dbReference type="SAM" id="MobiDB-lite"/>
    </source>
</evidence>
<dbReference type="PROSITE" id="PS00028">
    <property type="entry name" value="ZINC_FINGER_C2H2_1"/>
    <property type="match status" value="1"/>
</dbReference>
<dbReference type="OrthoDB" id="205764at2759"/>
<dbReference type="KEGG" id="fcy:FRACYDRAFT_246589"/>
<name>A0A1E7EY04_9STRA</name>
<dbReference type="EMBL" id="KV784370">
    <property type="protein sequence ID" value="OEU10747.1"/>
    <property type="molecule type" value="Genomic_DNA"/>
</dbReference>
<keyword evidence="7" id="KW-1185">Reference proteome</keyword>
<accession>A0A1E7EY04</accession>
<feature type="domain" description="C2H2-type" evidence="5">
    <location>
        <begin position="150"/>
        <end position="172"/>
    </location>
</feature>
<dbReference type="InterPro" id="IPR022755">
    <property type="entry name" value="Znf_C2H2_jaz"/>
</dbReference>
<evidence type="ECO:0000256" key="1">
    <source>
        <dbReference type="ARBA" id="ARBA00022723"/>
    </source>
</evidence>
<dbReference type="Proteomes" id="UP000095751">
    <property type="component" value="Unassembled WGS sequence"/>
</dbReference>
<reference evidence="6 7" key="1">
    <citation type="submission" date="2016-09" db="EMBL/GenBank/DDBJ databases">
        <title>Extensive genetic diversity and differential bi-allelic expression allows diatom success in the polar Southern Ocean.</title>
        <authorList>
            <consortium name="DOE Joint Genome Institute"/>
            <person name="Mock T."/>
            <person name="Otillar R.P."/>
            <person name="Strauss J."/>
            <person name="Dupont C."/>
            <person name="Frickenhaus S."/>
            <person name="Maumus F."/>
            <person name="Mcmullan M."/>
            <person name="Sanges R."/>
            <person name="Schmutz J."/>
            <person name="Toseland A."/>
            <person name="Valas R."/>
            <person name="Veluchamy A."/>
            <person name="Ward B.J."/>
            <person name="Allen A."/>
            <person name="Barry K."/>
            <person name="Falciatore A."/>
            <person name="Ferrante M."/>
            <person name="Fortunato A.E."/>
            <person name="Gloeckner G."/>
            <person name="Gruber A."/>
            <person name="Hipkin R."/>
            <person name="Janech M."/>
            <person name="Kroth P."/>
            <person name="Leese F."/>
            <person name="Lindquist E."/>
            <person name="Lyon B.R."/>
            <person name="Martin J."/>
            <person name="Mayer C."/>
            <person name="Parker M."/>
            <person name="Quesneville H."/>
            <person name="Raymond J."/>
            <person name="Uhlig C."/>
            <person name="Valentin K.U."/>
            <person name="Worden A.Z."/>
            <person name="Armbrust E.V."/>
            <person name="Bowler C."/>
            <person name="Green B."/>
            <person name="Moulton V."/>
            <person name="Van Oosterhout C."/>
            <person name="Grigoriev I."/>
        </authorList>
    </citation>
    <scope>NUCLEOTIDE SEQUENCE [LARGE SCALE GENOMIC DNA]</scope>
    <source>
        <strain evidence="6 7">CCMP1102</strain>
    </source>
</reference>
<dbReference type="Pfam" id="PF12171">
    <property type="entry name" value="zf-C2H2_jaz"/>
    <property type="match status" value="1"/>
</dbReference>
<feature type="compositionally biased region" description="Acidic residues" evidence="4">
    <location>
        <begin position="289"/>
        <end position="299"/>
    </location>
</feature>
<dbReference type="AlphaFoldDB" id="A0A1E7EY04"/>
<dbReference type="SUPFAM" id="SSF57667">
    <property type="entry name" value="beta-beta-alpha zinc fingers"/>
    <property type="match status" value="1"/>
</dbReference>
<feature type="region of interest" description="Disordered" evidence="4">
    <location>
        <begin position="518"/>
        <end position="587"/>
    </location>
</feature>
<proteinExistence type="predicted"/>
<evidence type="ECO:0000256" key="2">
    <source>
        <dbReference type="ARBA" id="ARBA00022771"/>
    </source>
</evidence>
<sequence length="587" mass="65981">MPHCQKEKFDRAAKSKKERSKAKQDATARKQKIAATKVAAELETESANGRKGNNIAPVEGHGEYEIGCEPEPEYHKFNVKKRNKKHLRLDLKKAKAREEQDEEERIRKEQQEEYEKQQLALKKDAQQNGESEGEEDEAQTPQLEYFVFICECCDRRYATKNQFMNHTNSKKHLRRCRMYEELGLIVTHIELRGENNNEQDIYNDDDDDDNENGNDNEESRDVLDDADTSSIQATTTKIIKHDNDGEEESEKEVIVEEDDDESEEEYIPRKKQTNIFAGFSSDSSSSSTDNDDQSDDDDDGKPHHSSPITKLKDPPLMSNQGDDDNDEDNIDFDELIYQNQLIQNEIDAAQKQQQDSEGGGSIATIPPPATSTAPVPFNENYDPTQYDVNENRLASVQHRLRKNLAAKGIEPKTTSSSSLSYDPLDAITMGKTLLQQVLEASVDELQNKLDVYNKHKAECALLGRQFALSKGNSKAIPSQYIFRKDAADNRRQRANVHHAGSHYHMQMSRSMQFGRTKGLLARHSSQGSRLQASRMAASKAESQRMQSGGVSGMKIGKTSKKSNQKRQGKAGGSKKTGGNKESGTGGD</sequence>
<feature type="compositionally biased region" description="Acidic residues" evidence="4">
    <location>
        <begin position="201"/>
        <end position="216"/>
    </location>
</feature>
<feature type="region of interest" description="Disordered" evidence="4">
    <location>
        <begin position="196"/>
        <end position="329"/>
    </location>
</feature>
<protein>
    <recommendedName>
        <fullName evidence="5">C2H2-type domain-containing protein</fullName>
    </recommendedName>
</protein>
<feature type="compositionally biased region" description="Acidic residues" evidence="4">
    <location>
        <begin position="244"/>
        <end position="265"/>
    </location>
</feature>
<dbReference type="InterPro" id="IPR036236">
    <property type="entry name" value="Znf_C2H2_sf"/>
</dbReference>
<keyword evidence="2" id="KW-0863">Zinc-finger</keyword>
<keyword evidence="1" id="KW-0479">Metal-binding</keyword>
<gene>
    <name evidence="6" type="ORF">FRACYDRAFT_246589</name>
</gene>
<keyword evidence="3" id="KW-0862">Zinc</keyword>
<feature type="region of interest" description="Disordered" evidence="4">
    <location>
        <begin position="348"/>
        <end position="382"/>
    </location>
</feature>
<evidence type="ECO:0000313" key="6">
    <source>
        <dbReference type="EMBL" id="OEU10747.1"/>
    </source>
</evidence>
<feature type="region of interest" description="Disordered" evidence="4">
    <location>
        <begin position="1"/>
        <end position="140"/>
    </location>
</feature>
<feature type="compositionally biased region" description="Basic and acidic residues" evidence="4">
    <location>
        <begin position="1"/>
        <end position="28"/>
    </location>
</feature>
<dbReference type="InParanoid" id="A0A1E7EY04"/>
<evidence type="ECO:0000256" key="3">
    <source>
        <dbReference type="ARBA" id="ARBA00022833"/>
    </source>
</evidence>
<feature type="compositionally biased region" description="Basic residues" evidence="4">
    <location>
        <begin position="557"/>
        <end position="568"/>
    </location>
</feature>
<dbReference type="GO" id="GO:0008270">
    <property type="term" value="F:zinc ion binding"/>
    <property type="evidence" value="ECO:0007669"/>
    <property type="project" value="UniProtKB-KW"/>
</dbReference>